<evidence type="ECO:0000313" key="2">
    <source>
        <dbReference type="Proteomes" id="UP000004846"/>
    </source>
</evidence>
<dbReference type="HOGENOM" id="CLU_189810_1_0_9"/>
<dbReference type="EMBL" id="AEBR01000085">
    <property type="protein sequence ID" value="EFM81977.1"/>
    <property type="molecule type" value="Genomic_DNA"/>
</dbReference>
<proteinExistence type="predicted"/>
<comment type="caution">
    <text evidence="1">The sequence shown here is derived from an EMBL/GenBank/DDBJ whole genome shotgun (WGS) entry which is preliminary data.</text>
</comment>
<sequence length="69" mass="7984">MKAIREARLIGALLLMIALGVLLKSHFSVPVLATISVPLFIRWFFNWDEAEYQHFQKRQNKKPQSSAND</sequence>
<evidence type="ECO:0000313" key="1">
    <source>
        <dbReference type="EMBL" id="EFM81977.1"/>
    </source>
</evidence>
<dbReference type="RefSeq" id="WP_002378465.1">
    <property type="nucleotide sequence ID" value="NZ_GL454475.1"/>
</dbReference>
<dbReference type="AlphaFoldDB" id="A0A125W3V4"/>
<accession>A0A125W3V4</accession>
<gene>
    <name evidence="1" type="ORF">HMPREF9498_02408</name>
</gene>
<reference evidence="1 2" key="1">
    <citation type="submission" date="2010-07" db="EMBL/GenBank/DDBJ databases">
        <authorList>
            <person name="Sid Ahmed O."/>
        </authorList>
    </citation>
    <scope>NUCLEOTIDE SEQUENCE [LARGE SCALE GENOMIC DNA]</scope>
    <source>
        <strain evidence="1 2">TX4248</strain>
    </source>
</reference>
<evidence type="ECO:0008006" key="3">
    <source>
        <dbReference type="Google" id="ProtNLM"/>
    </source>
</evidence>
<organism evidence="1 2">
    <name type="scientific">Enterococcus faecalis TX4248</name>
    <dbReference type="NCBI Taxonomy" id="749495"/>
    <lineage>
        <taxon>Bacteria</taxon>
        <taxon>Bacillati</taxon>
        <taxon>Bacillota</taxon>
        <taxon>Bacilli</taxon>
        <taxon>Lactobacillales</taxon>
        <taxon>Enterococcaceae</taxon>
        <taxon>Enterococcus</taxon>
    </lineage>
</organism>
<name>A0A125W3V4_ENTFL</name>
<dbReference type="Proteomes" id="UP000004846">
    <property type="component" value="Unassembled WGS sequence"/>
</dbReference>
<protein>
    <recommendedName>
        <fullName evidence="3">Tat pathway signal sequence domain protein</fullName>
    </recommendedName>
</protein>
<dbReference type="GeneID" id="60894265"/>